<dbReference type="Proteomes" id="UP000006038">
    <property type="component" value="Chromosome 1"/>
</dbReference>
<evidence type="ECO:0000313" key="2">
    <source>
        <dbReference type="Proteomes" id="UP000006038"/>
    </source>
</evidence>
<reference evidence="1" key="1">
    <citation type="journal article" date="2013" name="Nat. Commun.">
        <title>Whole-genome sequencing of Oryza brachyantha reveals mechanisms underlying Oryza genome evolution.</title>
        <authorList>
            <person name="Chen J."/>
            <person name="Huang Q."/>
            <person name="Gao D."/>
            <person name="Wang J."/>
            <person name="Lang Y."/>
            <person name="Liu T."/>
            <person name="Li B."/>
            <person name="Bai Z."/>
            <person name="Luis Goicoechea J."/>
            <person name="Liang C."/>
            <person name="Chen C."/>
            <person name="Zhang W."/>
            <person name="Sun S."/>
            <person name="Liao Y."/>
            <person name="Zhang X."/>
            <person name="Yang L."/>
            <person name="Song C."/>
            <person name="Wang M."/>
            <person name="Shi J."/>
            <person name="Liu G."/>
            <person name="Liu J."/>
            <person name="Zhou H."/>
            <person name="Zhou W."/>
            <person name="Yu Q."/>
            <person name="An N."/>
            <person name="Chen Y."/>
            <person name="Cai Q."/>
            <person name="Wang B."/>
            <person name="Liu B."/>
            <person name="Min J."/>
            <person name="Huang Y."/>
            <person name="Wu H."/>
            <person name="Li Z."/>
            <person name="Zhang Y."/>
            <person name="Yin Y."/>
            <person name="Song W."/>
            <person name="Jiang J."/>
            <person name="Jackson S.A."/>
            <person name="Wing R.A."/>
            <person name="Wang J."/>
            <person name="Chen M."/>
        </authorList>
    </citation>
    <scope>NUCLEOTIDE SEQUENCE [LARGE SCALE GENOMIC DNA]</scope>
    <source>
        <strain evidence="1">cv. IRGC 101232</strain>
    </source>
</reference>
<accession>J3L3L4</accession>
<keyword evidence="2" id="KW-1185">Reference proteome</keyword>
<dbReference type="HOGENOM" id="CLU_3017450_0_0_1"/>
<dbReference type="EnsemblPlants" id="OB01G38200.1">
    <property type="protein sequence ID" value="OB01G38200.1"/>
    <property type="gene ID" value="OB01G38200"/>
</dbReference>
<sequence length="56" mass="6123">MSSSTPITNCKPLKQSGTMQHNLRLCGILLYVPSSISYTSSMIASDCLPEVPNFYP</sequence>
<reference evidence="1" key="2">
    <citation type="submission" date="2013-04" db="UniProtKB">
        <authorList>
            <consortium name="EnsemblPlants"/>
        </authorList>
    </citation>
    <scope>IDENTIFICATION</scope>
</reference>
<name>J3L3L4_ORYBR</name>
<proteinExistence type="predicted"/>
<dbReference type="AlphaFoldDB" id="J3L3L4"/>
<dbReference type="Gramene" id="OB01G38200.1">
    <property type="protein sequence ID" value="OB01G38200.1"/>
    <property type="gene ID" value="OB01G38200"/>
</dbReference>
<evidence type="ECO:0000313" key="1">
    <source>
        <dbReference type="EnsemblPlants" id="OB01G38200.1"/>
    </source>
</evidence>
<organism evidence="1">
    <name type="scientific">Oryza brachyantha</name>
    <name type="common">malo sina</name>
    <dbReference type="NCBI Taxonomy" id="4533"/>
    <lineage>
        <taxon>Eukaryota</taxon>
        <taxon>Viridiplantae</taxon>
        <taxon>Streptophyta</taxon>
        <taxon>Embryophyta</taxon>
        <taxon>Tracheophyta</taxon>
        <taxon>Spermatophyta</taxon>
        <taxon>Magnoliopsida</taxon>
        <taxon>Liliopsida</taxon>
        <taxon>Poales</taxon>
        <taxon>Poaceae</taxon>
        <taxon>BOP clade</taxon>
        <taxon>Oryzoideae</taxon>
        <taxon>Oryzeae</taxon>
        <taxon>Oryzinae</taxon>
        <taxon>Oryza</taxon>
    </lineage>
</organism>
<protein>
    <submittedName>
        <fullName evidence="1">Uncharacterized protein</fullName>
    </submittedName>
</protein>